<feature type="domain" description="SoxA A3" evidence="6">
    <location>
        <begin position="423"/>
        <end position="506"/>
    </location>
</feature>
<dbReference type="PANTHER" id="PTHR43757">
    <property type="entry name" value="AMINOMETHYLTRANSFERASE"/>
    <property type="match status" value="1"/>
</dbReference>
<dbReference type="PRINTS" id="PR00368">
    <property type="entry name" value="FADPNR"/>
</dbReference>
<evidence type="ECO:0000313" key="7">
    <source>
        <dbReference type="EMBL" id="REH37253.1"/>
    </source>
</evidence>
<dbReference type="InterPro" id="IPR028896">
    <property type="entry name" value="GcvT/YgfZ/DmdA"/>
</dbReference>
<dbReference type="InterPro" id="IPR006222">
    <property type="entry name" value="GCVT_N"/>
</dbReference>
<dbReference type="SUPFAM" id="SSF101790">
    <property type="entry name" value="Aminomethyltransferase beta-barrel domain"/>
    <property type="match status" value="1"/>
</dbReference>
<gene>
    <name evidence="7" type="ORF">BCF44_115257</name>
</gene>
<protein>
    <submittedName>
        <fullName evidence="7">Sarcosine oxidase subunit alpha</fullName>
    </submittedName>
</protein>
<dbReference type="OrthoDB" id="5287468at2"/>
<evidence type="ECO:0000259" key="4">
    <source>
        <dbReference type="Pfam" id="PF07992"/>
    </source>
</evidence>
<dbReference type="PANTHER" id="PTHR43757:SF2">
    <property type="entry name" value="AMINOMETHYLTRANSFERASE, MITOCHONDRIAL"/>
    <property type="match status" value="1"/>
</dbReference>
<evidence type="ECO:0000259" key="5">
    <source>
        <dbReference type="Pfam" id="PF08669"/>
    </source>
</evidence>
<dbReference type="RefSeq" id="WP_116179384.1">
    <property type="nucleotide sequence ID" value="NZ_CP144375.1"/>
</dbReference>
<reference evidence="7 8" key="1">
    <citation type="submission" date="2018-08" db="EMBL/GenBank/DDBJ databases">
        <title>Genomic Encyclopedia of Archaeal and Bacterial Type Strains, Phase II (KMG-II): from individual species to whole genera.</title>
        <authorList>
            <person name="Goeker M."/>
        </authorList>
    </citation>
    <scope>NUCLEOTIDE SEQUENCE [LARGE SCALE GENOMIC DNA]</scope>
    <source>
        <strain evidence="7 8">DSM 45791</strain>
    </source>
</reference>
<dbReference type="InterPro" id="IPR013977">
    <property type="entry name" value="GcvT_C"/>
</dbReference>
<dbReference type="Proteomes" id="UP000256269">
    <property type="component" value="Unassembled WGS sequence"/>
</dbReference>
<accession>A0A3E0H2G9</accession>
<dbReference type="InterPro" id="IPR041117">
    <property type="entry name" value="SoxA_A3"/>
</dbReference>
<dbReference type="InterPro" id="IPR042204">
    <property type="entry name" value="2Fe-2S-bd_N"/>
</dbReference>
<evidence type="ECO:0000256" key="2">
    <source>
        <dbReference type="ARBA" id="ARBA00023002"/>
    </source>
</evidence>
<comment type="caution">
    <text evidence="7">The sequence shown here is derived from an EMBL/GenBank/DDBJ whole genome shotgun (WGS) entry which is preliminary data.</text>
</comment>
<evidence type="ECO:0000259" key="6">
    <source>
        <dbReference type="Pfam" id="PF17806"/>
    </source>
</evidence>
<dbReference type="InterPro" id="IPR036188">
    <property type="entry name" value="FAD/NAD-bd_sf"/>
</dbReference>
<dbReference type="EMBL" id="QUNO01000015">
    <property type="protein sequence ID" value="REH37253.1"/>
    <property type="molecule type" value="Genomic_DNA"/>
</dbReference>
<dbReference type="InterPro" id="IPR029043">
    <property type="entry name" value="GcvT/YgfZ_C"/>
</dbReference>
<name>A0A3E0H2G9_9PSEU</name>
<dbReference type="Pfam" id="PF08669">
    <property type="entry name" value="GCV_T_C"/>
    <property type="match status" value="1"/>
</dbReference>
<feature type="domain" description="FAD/NAD(P)-binding" evidence="4">
    <location>
        <begin position="114"/>
        <end position="351"/>
    </location>
</feature>
<dbReference type="Gene3D" id="3.50.50.60">
    <property type="entry name" value="FAD/NAD(P)-binding domain"/>
    <property type="match status" value="1"/>
</dbReference>
<dbReference type="PRINTS" id="PR00469">
    <property type="entry name" value="PNDRDTASEII"/>
</dbReference>
<evidence type="ECO:0000313" key="8">
    <source>
        <dbReference type="Proteomes" id="UP000256269"/>
    </source>
</evidence>
<dbReference type="SUPFAM" id="SSF51905">
    <property type="entry name" value="FAD/NAD(P)-binding domain"/>
    <property type="match status" value="1"/>
</dbReference>
<evidence type="ECO:0000256" key="1">
    <source>
        <dbReference type="ARBA" id="ARBA00008609"/>
    </source>
</evidence>
<organism evidence="7 8">
    <name type="scientific">Kutzneria buriramensis</name>
    <dbReference type="NCBI Taxonomy" id="1045776"/>
    <lineage>
        <taxon>Bacteria</taxon>
        <taxon>Bacillati</taxon>
        <taxon>Actinomycetota</taxon>
        <taxon>Actinomycetes</taxon>
        <taxon>Pseudonocardiales</taxon>
        <taxon>Pseudonocardiaceae</taxon>
        <taxon>Kutzneria</taxon>
    </lineage>
</organism>
<sequence length="902" mass="97322">MRLPEGGRIDRTKPLRFTVDGIEHTGCAGDTLASAMIANGLLTVAPSTYLGRPRGIFAAGVDEPNALVQLDDPMQLATTVELVDGLAATTLRGKGRLTDEPDAARYDKRNAHCDVLVVGGGPAGVAAALAAGRTGARTILADEQRELGGSLLTENRLLDWLADAVEELDALPETRVLTGTTAFGYYDQNFVACASKTRLWHVRAKHVVLATGAHERPLVFVDNDLPGIMLASAVRQYVNRYAALPGENIVVATTNDGAYGTAFDLAGRVSTIVDSRSEPPAELVNRARELGIEVLAGSTVRQALGTQRIGGVRVGDREIACDVLAVSGGWNPAVHLFSQSQGKTRYDERKAAFVPDKSVQAQHIVGAANAVYDLTGCLDEGFSAGIEAAKMTGFDGEKPAAPYTAREVITDPHPVWFVDGPEGRQFVDLQRDVTVADVRRATGAGMRSVEHVKRYTTIGTAHDQGKTSGFAAIGVIAQLLGAESPQGTTTYRPPYTPVSFALLAGRDRGELHDPVRKTPMHDWHVRNGAVFENVGQWKRPWYYPQPGEDMKAAVLRECRAARTDVAVMDASTLGKIDIQGPDAGEFLNRVYTNAFAKLKVGHCRYGLLCKADGMVFDDGVVMRVAEDRFLATTTTGNAAAVLDWFEEWAQTEWPDLEVWFTSVTEQWATIAVVGPQARVVLAIVAPDVDCSQDAFDFMTFKDAFLADGTPARIARVSFSGELAFEINVDGRAGARVWDAVMATGLPTPYGTETMHVLRAEKGYVIVGQDTDGTVTPQDLGMEWIVSPRKDFVGKRSYQRPDATRPDRKQLVGLLPTDPDELLPEGAQLIAPDTPLTPPVPMLGHVTSSYHSAALERTFALALVKGGRQLIGRTVLAPLRDRTIAATITEPIFYDPEGARRDG</sequence>
<dbReference type="Gene3D" id="3.10.20.440">
    <property type="entry name" value="2Fe-2S iron-sulphur cluster binding domain, sarcosine oxidase, alpha subunit, N-terminal domain"/>
    <property type="match status" value="1"/>
</dbReference>
<dbReference type="SUPFAM" id="SSF103025">
    <property type="entry name" value="Folate-binding domain"/>
    <property type="match status" value="1"/>
</dbReference>
<comment type="similarity">
    <text evidence="1">Belongs to the GcvT family.</text>
</comment>
<keyword evidence="2" id="KW-0560">Oxidoreductase</keyword>
<dbReference type="Gene3D" id="1.10.10.1100">
    <property type="entry name" value="BFD-like [2Fe-2S]-binding domain"/>
    <property type="match status" value="1"/>
</dbReference>
<dbReference type="InterPro" id="IPR023753">
    <property type="entry name" value="FAD/NAD-binding_dom"/>
</dbReference>
<dbReference type="AlphaFoldDB" id="A0A3E0H2G9"/>
<dbReference type="Pfam" id="PF17806">
    <property type="entry name" value="SO_alpha_A3"/>
    <property type="match status" value="1"/>
</dbReference>
<dbReference type="Gene3D" id="3.30.1360.120">
    <property type="entry name" value="Probable tRNA modification gtpase trme, domain 1"/>
    <property type="match status" value="1"/>
</dbReference>
<dbReference type="Pfam" id="PF01571">
    <property type="entry name" value="GCV_T"/>
    <property type="match status" value="1"/>
</dbReference>
<dbReference type="Pfam" id="PF07992">
    <property type="entry name" value="Pyr_redox_2"/>
    <property type="match status" value="1"/>
</dbReference>
<dbReference type="InterPro" id="IPR041854">
    <property type="entry name" value="BFD-like_2Fe2S-bd_dom_sf"/>
</dbReference>
<dbReference type="Pfam" id="PF13510">
    <property type="entry name" value="Fer2_4"/>
    <property type="match status" value="1"/>
</dbReference>
<proteinExistence type="inferred from homology"/>
<dbReference type="GO" id="GO:0016491">
    <property type="term" value="F:oxidoreductase activity"/>
    <property type="evidence" value="ECO:0007669"/>
    <property type="project" value="UniProtKB-KW"/>
</dbReference>
<dbReference type="InterPro" id="IPR027266">
    <property type="entry name" value="TrmE/GcvT-like"/>
</dbReference>
<evidence type="ECO:0000259" key="3">
    <source>
        <dbReference type="Pfam" id="PF01571"/>
    </source>
</evidence>
<feature type="domain" description="Aminomethyltransferase C-terminal" evidence="5">
    <location>
        <begin position="808"/>
        <end position="894"/>
    </location>
</feature>
<keyword evidence="8" id="KW-1185">Reference proteome</keyword>
<feature type="domain" description="GCVT N-terminal" evidence="3">
    <location>
        <begin position="520"/>
        <end position="789"/>
    </location>
</feature>